<dbReference type="InterPro" id="IPR011990">
    <property type="entry name" value="TPR-like_helical_dom_sf"/>
</dbReference>
<evidence type="ECO:0000313" key="6">
    <source>
        <dbReference type="Proteomes" id="UP000321323"/>
    </source>
</evidence>
<name>A0ABZ1UEZ1_9BURK</name>
<dbReference type="PROSITE" id="PS51755">
    <property type="entry name" value="OMPR_PHOB"/>
    <property type="match status" value="1"/>
</dbReference>
<dbReference type="Gene3D" id="1.10.10.10">
    <property type="entry name" value="Winged helix-like DNA-binding domain superfamily/Winged helix DNA-binding domain"/>
    <property type="match status" value="1"/>
</dbReference>
<dbReference type="EMBL" id="CP136508">
    <property type="protein sequence ID" value="WUR11240.1"/>
    <property type="molecule type" value="Genomic_DNA"/>
</dbReference>
<dbReference type="PANTHER" id="PTHR47691:SF3">
    <property type="entry name" value="HTH-TYPE TRANSCRIPTIONAL REGULATOR RV0890C-RELATED"/>
    <property type="match status" value="1"/>
</dbReference>
<dbReference type="Gene3D" id="1.25.40.10">
    <property type="entry name" value="Tetratricopeptide repeat domain"/>
    <property type="match status" value="1"/>
</dbReference>
<feature type="transmembrane region" description="Helical" evidence="3">
    <location>
        <begin position="578"/>
        <end position="598"/>
    </location>
</feature>
<accession>A0ABZ1UEZ1</accession>
<evidence type="ECO:0000313" key="5">
    <source>
        <dbReference type="EMBL" id="WUR11240.1"/>
    </source>
</evidence>
<dbReference type="Pfam" id="PF00486">
    <property type="entry name" value="Trans_reg_C"/>
    <property type="match status" value="1"/>
</dbReference>
<evidence type="ECO:0000259" key="4">
    <source>
        <dbReference type="PROSITE" id="PS51755"/>
    </source>
</evidence>
<evidence type="ECO:0000256" key="3">
    <source>
        <dbReference type="SAM" id="Phobius"/>
    </source>
</evidence>
<keyword evidence="3" id="KW-0472">Membrane</keyword>
<keyword evidence="3" id="KW-1133">Transmembrane helix</keyword>
<dbReference type="InterPro" id="IPR016032">
    <property type="entry name" value="Sig_transdc_resp-reg_C-effctor"/>
</dbReference>
<dbReference type="InterPro" id="IPR036388">
    <property type="entry name" value="WH-like_DNA-bd_sf"/>
</dbReference>
<feature type="DNA-binding region" description="OmpR/PhoB-type" evidence="2">
    <location>
        <begin position="9"/>
        <end position="107"/>
    </location>
</feature>
<keyword evidence="6" id="KW-1185">Reference proteome</keyword>
<feature type="domain" description="OmpR/PhoB-type" evidence="4">
    <location>
        <begin position="9"/>
        <end position="107"/>
    </location>
</feature>
<dbReference type="CDD" id="cd00383">
    <property type="entry name" value="trans_reg_C"/>
    <property type="match status" value="1"/>
</dbReference>
<dbReference type="Proteomes" id="UP000321323">
    <property type="component" value="Chromosome"/>
</dbReference>
<evidence type="ECO:0000256" key="2">
    <source>
        <dbReference type="PROSITE-ProRule" id="PRU01091"/>
    </source>
</evidence>
<dbReference type="SUPFAM" id="SSF52540">
    <property type="entry name" value="P-loop containing nucleoside triphosphate hydrolases"/>
    <property type="match status" value="1"/>
</dbReference>
<organism evidence="5 6">
    <name type="scientific">[Empedobacter] haloabium</name>
    <dbReference type="NCBI Taxonomy" id="592317"/>
    <lineage>
        <taxon>Bacteria</taxon>
        <taxon>Pseudomonadati</taxon>
        <taxon>Pseudomonadota</taxon>
        <taxon>Betaproteobacteria</taxon>
        <taxon>Burkholderiales</taxon>
        <taxon>Oxalobacteraceae</taxon>
        <taxon>Telluria group</taxon>
        <taxon>Telluria group incertae sedis</taxon>
    </lineage>
</organism>
<keyword evidence="3" id="KW-0812">Transmembrane</keyword>
<dbReference type="InterPro" id="IPR027417">
    <property type="entry name" value="P-loop_NTPase"/>
</dbReference>
<keyword evidence="1 2" id="KW-0238">DNA-binding</keyword>
<dbReference type="Gene3D" id="3.40.50.300">
    <property type="entry name" value="P-loop containing nucleotide triphosphate hydrolases"/>
    <property type="match status" value="1"/>
</dbReference>
<dbReference type="SMART" id="SM00862">
    <property type="entry name" value="Trans_reg_C"/>
    <property type="match status" value="1"/>
</dbReference>
<gene>
    <name evidence="5" type="ORF">E7V67_016135</name>
</gene>
<dbReference type="InterPro" id="IPR049052">
    <property type="entry name" value="nSTAND1"/>
</dbReference>
<dbReference type="SUPFAM" id="SSF46894">
    <property type="entry name" value="C-terminal effector domain of the bipartite response regulators"/>
    <property type="match status" value="1"/>
</dbReference>
<dbReference type="Pfam" id="PF20703">
    <property type="entry name" value="nSTAND1"/>
    <property type="match status" value="1"/>
</dbReference>
<sequence length="1087" mass="116604">MGNGERFLDRGFDFGDWRVEPGSNSLYRDGQRRQLEPRAMEVLALLCRHAGEVLSADTILDTCWGGTPTGDNPLHKILTQLRQALGDSATTPRYIETIRKRGYRAIAAVQVEPQPQRWTGAPFRGLDAFGPDDAAIFHGRRQATEQLVQVVRRQIEAGCALVAVLGPSGSGKSSLVQAGLIARLRTAPPPGILLADTLTLDCADLGAVGPFDALGSVLLDAEVDGAGLFANDSAASLGARLRDDMAGVAAQLQARLPAAGVCLFVDHLEAIFRHVGEWQRTAFVAALEALARSGRMLVVLACRNDFYPELMTSAPLCALKARGGHFDLAPPGPAEIAQIIRLPAQAAGLRFETDAASGARLDDVLCSDAAGSGDMLPLLEYCLHELYRRRDQDGMLTFAVYRELGGIEGAIGARAEQVVGALGPAEAAALPRVLAQLVSIADNQLAVTARAVPWSTLRPGAEQALVQALVDARLFVTDLAADTATYGIAHEALLRRWPRALEWIERHRQALQELTRTGAQAARWHGAGRPADLLLPAGLQARQAAALLESTEFTLPALERDFVLASLGRARRGERLRLLVGGALVLLALLAIGLGIAAQVARQRAELHRGEAETLMTYMLGEFVDRLRPLGRLDLLDSVSTRALTYLSDTGHGHASSVELTQRAKALQLIAEVKLARADPAAARVALRRARAILQQQRREQPRARDVLVNYGANAFLLGQLHFDANELDQAAPYFLEYRDVSDTVAALAPHDPGAWIEQSYAANTLGTLALQQGRAAAAAREFALSVDLKGRALAVRPADAQLRADLADSLSWLATARERLGELAQAAALYERQEALLLALHRAKPGDGLWTHRYAVALWQKGELLLALGRDAAAATALAQAAELFGRLVEQDASNRDWQAERAALLLGQARVATDTRTALAQLRLAAHEFDTLAALEPQKVHLAGLAAATRVAEAALQRRAGRLREARQALTPALARLDQLHQTAPATEKLLDALVDGWLTLAALQRDEGDAAAARQACERAHALLAPVAQDSGDYRVLSAWVLSQHCLGTPARASAAASSLVRMGYRASPYLRALQAAPISLTSP</sequence>
<dbReference type="PANTHER" id="PTHR47691">
    <property type="entry name" value="REGULATOR-RELATED"/>
    <property type="match status" value="1"/>
</dbReference>
<dbReference type="InterPro" id="IPR001867">
    <property type="entry name" value="OmpR/PhoB-type_DNA-bd"/>
</dbReference>
<evidence type="ECO:0000256" key="1">
    <source>
        <dbReference type="ARBA" id="ARBA00023125"/>
    </source>
</evidence>
<protein>
    <submittedName>
        <fullName evidence="5">Winged helix-turn-helix domain-containing protein</fullName>
    </submittedName>
</protein>
<proteinExistence type="predicted"/>
<reference evidence="5 6" key="1">
    <citation type="journal article" date="2019" name="Int. J. Syst. Evol. Microbiol.">
        <title>The Draft Whole-Genome Sequence of the Antibiotic Producer Empedobacter haloabium ATCC 31962 Provides Indications for Its Taxonomic Reclassification.</title>
        <authorList>
            <person name="Miess H."/>
            <person name="Arlt P."/>
            <person name="Apel A.K."/>
            <person name="Weber T."/>
            <person name="Nieselt K."/>
            <person name="Hanssen F."/>
            <person name="Czemmel S."/>
            <person name="Nahnsen S."/>
            <person name="Gross H."/>
        </authorList>
    </citation>
    <scope>NUCLEOTIDE SEQUENCE [LARGE SCALE GENOMIC DNA]</scope>
    <source>
        <strain evidence="5 6">ATCC 31962</strain>
    </source>
</reference>